<dbReference type="EMBL" id="LGEX01000003">
    <property type="protein sequence ID" value="KUK07524.1"/>
    <property type="molecule type" value="Genomic_DNA"/>
</dbReference>
<dbReference type="EMBL" id="LGEQ01000006">
    <property type="protein sequence ID" value="KUJ94249.1"/>
    <property type="molecule type" value="Genomic_DNA"/>
</dbReference>
<evidence type="ECO:0000313" key="3">
    <source>
        <dbReference type="Proteomes" id="UP000054015"/>
    </source>
</evidence>
<comment type="caution">
    <text evidence="1">The sequence shown here is derived from an EMBL/GenBank/DDBJ whole genome shotgun (WGS) entry which is preliminary data.</text>
</comment>
<gene>
    <name evidence="1" type="ORF">XD40_0493</name>
    <name evidence="2" type="ORF">XD48_0178</name>
</gene>
<sequence>MEKVGVYICTGCDIDKLDIERLKNVAKEEFG</sequence>
<dbReference type="Proteomes" id="UP000054015">
    <property type="component" value="Unassembled WGS sequence"/>
</dbReference>
<reference evidence="1" key="1">
    <citation type="journal article" date="2015" name="MBio">
        <title>Genome-resolved metagenomic analysis reveals roles for candidate phyla and other microbial community members in biogeochemical transformations in oil reservoirs.</title>
        <authorList>
            <person name="Hu P."/>
            <person name="Tom L."/>
            <person name="Singh A."/>
            <person name="Thomas B.C."/>
            <person name="Baker B.J."/>
            <person name="Piceno Y.M."/>
            <person name="Andersen G.L."/>
            <person name="Banfield J.F."/>
        </authorList>
    </citation>
    <scope>NUCLEOTIDE SEQUENCE [LARGE SCALE GENOMIC DNA]</scope>
    <source>
        <strain evidence="2">49_2300</strain>
        <strain evidence="1">49_95</strain>
    </source>
</reference>
<evidence type="ECO:0000313" key="2">
    <source>
        <dbReference type="EMBL" id="KUK07524.1"/>
    </source>
</evidence>
<accession>A0A101DEV8</accession>
<dbReference type="PATRIC" id="fig|2234.6.peg.766"/>
<reference evidence="3 4" key="2">
    <citation type="journal article" date="2015" name="MBio">
        <title>Genome-Resolved Metagenomic Analysis Reveals Roles for Candidate Phyla and Other Microbial Community Members in Biogeochemical Transformations in Oil Reservoirs.</title>
        <authorList>
            <person name="Hu P."/>
            <person name="Tom L."/>
            <person name="Singh A."/>
            <person name="Thomas B.C."/>
            <person name="Baker B.J."/>
            <person name="Piceno Y.M."/>
            <person name="Andersen G.L."/>
            <person name="Banfield J.F."/>
        </authorList>
    </citation>
    <scope>NUCLEOTIDE SEQUENCE [LARGE SCALE GENOMIC DNA]</scope>
</reference>
<name>A0A101DEV8_ARCFL</name>
<evidence type="ECO:0000313" key="4">
    <source>
        <dbReference type="Proteomes" id="UP000054307"/>
    </source>
</evidence>
<organism evidence="1 4">
    <name type="scientific">Archaeoglobus fulgidus</name>
    <dbReference type="NCBI Taxonomy" id="2234"/>
    <lineage>
        <taxon>Archaea</taxon>
        <taxon>Methanobacteriati</taxon>
        <taxon>Methanobacteriota</taxon>
        <taxon>Archaeoglobi</taxon>
        <taxon>Archaeoglobales</taxon>
        <taxon>Archaeoglobaceae</taxon>
        <taxon>Archaeoglobus</taxon>
    </lineage>
</organism>
<dbReference type="Proteomes" id="UP000054307">
    <property type="component" value="Unassembled WGS sequence"/>
</dbReference>
<feature type="non-terminal residue" evidence="1">
    <location>
        <position position="31"/>
    </location>
</feature>
<evidence type="ECO:0000313" key="1">
    <source>
        <dbReference type="EMBL" id="KUJ94249.1"/>
    </source>
</evidence>
<dbReference type="AlphaFoldDB" id="A0A101DEV8"/>
<proteinExistence type="predicted"/>
<protein>
    <submittedName>
        <fullName evidence="1">Heterodisulfide reductase, subunit A/methylviologen reducing hydrogenase, subunit delta</fullName>
    </submittedName>
</protein>